<dbReference type="InterPro" id="IPR003594">
    <property type="entry name" value="HATPase_dom"/>
</dbReference>
<dbReference type="InterPro" id="IPR004358">
    <property type="entry name" value="Sig_transdc_His_kin-like_C"/>
</dbReference>
<dbReference type="Gene3D" id="3.30.565.10">
    <property type="entry name" value="Histidine kinase-like ATPase, C-terminal domain"/>
    <property type="match status" value="1"/>
</dbReference>
<dbReference type="Gene3D" id="1.10.287.130">
    <property type="match status" value="1"/>
</dbReference>
<dbReference type="PRINTS" id="PR00344">
    <property type="entry name" value="BCTRLSENSOR"/>
</dbReference>
<dbReference type="CDD" id="cd00082">
    <property type="entry name" value="HisKA"/>
    <property type="match status" value="1"/>
</dbReference>
<dbReference type="PANTHER" id="PTHR42878">
    <property type="entry name" value="TWO-COMPONENT HISTIDINE KINASE"/>
    <property type="match status" value="1"/>
</dbReference>
<keyword evidence="9" id="KW-0067">ATP-binding</keyword>
<evidence type="ECO:0000256" key="11">
    <source>
        <dbReference type="ARBA" id="ARBA00023136"/>
    </source>
</evidence>
<dbReference type="FunFam" id="3.30.565.10:FF:000006">
    <property type="entry name" value="Sensor histidine kinase WalK"/>
    <property type="match status" value="1"/>
</dbReference>
<feature type="transmembrane region" description="Helical" evidence="12">
    <location>
        <begin position="174"/>
        <end position="197"/>
    </location>
</feature>
<organism evidence="15 16">
    <name type="scientific">Paenibacillus cremeus</name>
    <dbReference type="NCBI Taxonomy" id="2163881"/>
    <lineage>
        <taxon>Bacteria</taxon>
        <taxon>Bacillati</taxon>
        <taxon>Bacillota</taxon>
        <taxon>Bacilli</taxon>
        <taxon>Bacillales</taxon>
        <taxon>Paenibacillaceae</taxon>
        <taxon>Paenibacillus</taxon>
    </lineage>
</organism>
<keyword evidence="11 12" id="KW-0472">Membrane</keyword>
<dbReference type="GO" id="GO:0000156">
    <property type="term" value="F:phosphorelay response regulator activity"/>
    <property type="evidence" value="ECO:0007669"/>
    <property type="project" value="TreeGrafter"/>
</dbReference>
<dbReference type="Gene3D" id="6.10.340.10">
    <property type="match status" value="1"/>
</dbReference>
<dbReference type="Proteomes" id="UP000317036">
    <property type="component" value="Unassembled WGS sequence"/>
</dbReference>
<dbReference type="GO" id="GO:0005524">
    <property type="term" value="F:ATP binding"/>
    <property type="evidence" value="ECO:0007669"/>
    <property type="project" value="UniProtKB-KW"/>
</dbReference>
<keyword evidence="5" id="KW-0597">Phosphoprotein</keyword>
<dbReference type="SMART" id="SM00304">
    <property type="entry name" value="HAMP"/>
    <property type="match status" value="1"/>
</dbReference>
<evidence type="ECO:0000256" key="1">
    <source>
        <dbReference type="ARBA" id="ARBA00000085"/>
    </source>
</evidence>
<feature type="domain" description="HAMP" evidence="14">
    <location>
        <begin position="199"/>
        <end position="251"/>
    </location>
</feature>
<comment type="caution">
    <text evidence="15">The sequence shown here is derived from an EMBL/GenBank/DDBJ whole genome shotgun (WGS) entry which is preliminary data.</text>
</comment>
<dbReference type="GO" id="GO:0007234">
    <property type="term" value="P:osmosensory signaling via phosphorelay pathway"/>
    <property type="evidence" value="ECO:0007669"/>
    <property type="project" value="TreeGrafter"/>
</dbReference>
<dbReference type="Pfam" id="PF02518">
    <property type="entry name" value="HATPase_c"/>
    <property type="match status" value="1"/>
</dbReference>
<evidence type="ECO:0000313" key="16">
    <source>
        <dbReference type="Proteomes" id="UP000317036"/>
    </source>
</evidence>
<keyword evidence="16" id="KW-1185">Reference proteome</keyword>
<keyword evidence="7" id="KW-0547">Nucleotide-binding</keyword>
<dbReference type="InterPro" id="IPR005467">
    <property type="entry name" value="His_kinase_dom"/>
</dbReference>
<dbReference type="GO" id="GO:0005886">
    <property type="term" value="C:plasma membrane"/>
    <property type="evidence" value="ECO:0007669"/>
    <property type="project" value="UniProtKB-SubCell"/>
</dbReference>
<evidence type="ECO:0000256" key="12">
    <source>
        <dbReference type="SAM" id="Phobius"/>
    </source>
</evidence>
<accession>A0A559KDJ7</accession>
<gene>
    <name evidence="15" type="ORF">FPZ49_09040</name>
</gene>
<dbReference type="GO" id="GO:0030295">
    <property type="term" value="F:protein kinase activator activity"/>
    <property type="evidence" value="ECO:0007669"/>
    <property type="project" value="TreeGrafter"/>
</dbReference>
<dbReference type="FunFam" id="1.10.287.130:FF:000001">
    <property type="entry name" value="Two-component sensor histidine kinase"/>
    <property type="match status" value="1"/>
</dbReference>
<dbReference type="InterPro" id="IPR036890">
    <property type="entry name" value="HATPase_C_sf"/>
</dbReference>
<evidence type="ECO:0000259" key="14">
    <source>
        <dbReference type="PROSITE" id="PS50885"/>
    </source>
</evidence>
<dbReference type="InterPro" id="IPR003660">
    <property type="entry name" value="HAMP_dom"/>
</dbReference>
<dbReference type="PROSITE" id="PS50885">
    <property type="entry name" value="HAMP"/>
    <property type="match status" value="1"/>
</dbReference>
<dbReference type="CDD" id="cd00075">
    <property type="entry name" value="HATPase"/>
    <property type="match status" value="1"/>
</dbReference>
<sequence length="501" mass="56906">MSIRLRLLLSYTSMLIVTIVLFLVAGLLLSVAMTGDVSRIKNVYTSHYAVEPISPQEEAVYLDVKYYVKNQPDQLLNTKVLEELDHRLVPAEAGLFMRKGSTVLYTSTLASLRDQVSSLPPIETSNIKVRDTIHAADGRYFTYLKFDFTFPDKSEGSVYMLKEVSPYAEVTRSLLPILIGVLLLLLVLTNGLLHFLVTRSIVRPLLALREAAGKIKEGELNFEVNSEARDEIGMLSQSFEDMRKRLKDSVDVQLQYEENRKELVSNISHDLKTPITTIIGYVEGIRDGVAGTPEKLDNYLATIHRKAKDMDHLIDELFLFSKLDLKKWPFTFAVIDLERYLQDYAEELHFDMEQKEIQLIFTCPQQSGDGYPVMADWDKLKRVIANIVGNSVKCMDKSEKRIDIALLAVGEDCLVRISDNGCGMPDSALPHIFDRFFREDASRHSPGTGLGLAIAKQIITEHKGRIWAESELGRGTDIYFTLPRWKERSEEHNEAHPNYRG</sequence>
<dbReference type="PANTHER" id="PTHR42878:SF7">
    <property type="entry name" value="SENSOR HISTIDINE KINASE GLRK"/>
    <property type="match status" value="1"/>
</dbReference>
<dbReference type="SUPFAM" id="SSF47384">
    <property type="entry name" value="Homodimeric domain of signal transducing histidine kinase"/>
    <property type="match status" value="1"/>
</dbReference>
<evidence type="ECO:0000313" key="15">
    <source>
        <dbReference type="EMBL" id="TVY10207.1"/>
    </source>
</evidence>
<dbReference type="AlphaFoldDB" id="A0A559KDJ7"/>
<evidence type="ECO:0000256" key="3">
    <source>
        <dbReference type="ARBA" id="ARBA00012438"/>
    </source>
</evidence>
<dbReference type="SUPFAM" id="SSF55874">
    <property type="entry name" value="ATPase domain of HSP90 chaperone/DNA topoisomerase II/histidine kinase"/>
    <property type="match status" value="1"/>
</dbReference>
<evidence type="ECO:0000256" key="7">
    <source>
        <dbReference type="ARBA" id="ARBA00022741"/>
    </source>
</evidence>
<keyword evidence="8 15" id="KW-0418">Kinase</keyword>
<dbReference type="SMART" id="SM00388">
    <property type="entry name" value="HisKA"/>
    <property type="match status" value="1"/>
</dbReference>
<proteinExistence type="predicted"/>
<dbReference type="InterPro" id="IPR003661">
    <property type="entry name" value="HisK_dim/P_dom"/>
</dbReference>
<evidence type="ECO:0000256" key="4">
    <source>
        <dbReference type="ARBA" id="ARBA00022475"/>
    </source>
</evidence>
<protein>
    <recommendedName>
        <fullName evidence="3">histidine kinase</fullName>
        <ecNumber evidence="3">2.7.13.3</ecNumber>
    </recommendedName>
</protein>
<dbReference type="PROSITE" id="PS50109">
    <property type="entry name" value="HIS_KIN"/>
    <property type="match status" value="1"/>
</dbReference>
<keyword evidence="10" id="KW-0902">Two-component regulatory system</keyword>
<dbReference type="InterPro" id="IPR050351">
    <property type="entry name" value="BphY/WalK/GraS-like"/>
</dbReference>
<evidence type="ECO:0000256" key="5">
    <source>
        <dbReference type="ARBA" id="ARBA00022553"/>
    </source>
</evidence>
<keyword evidence="12" id="KW-1133">Transmembrane helix</keyword>
<evidence type="ECO:0000259" key="13">
    <source>
        <dbReference type="PROSITE" id="PS50109"/>
    </source>
</evidence>
<reference evidence="15 16" key="1">
    <citation type="submission" date="2019-07" db="EMBL/GenBank/DDBJ databases">
        <authorList>
            <person name="Kim J."/>
        </authorList>
    </citation>
    <scope>NUCLEOTIDE SEQUENCE [LARGE SCALE GENOMIC DNA]</scope>
    <source>
        <strain evidence="15 16">JC52</strain>
    </source>
</reference>
<comment type="subcellular location">
    <subcellularLocation>
        <location evidence="2">Cell membrane</location>
        <topology evidence="2">Multi-pass membrane protein</topology>
    </subcellularLocation>
</comment>
<dbReference type="Pfam" id="PF00512">
    <property type="entry name" value="HisKA"/>
    <property type="match status" value="1"/>
</dbReference>
<dbReference type="EMBL" id="VNJI01000009">
    <property type="protein sequence ID" value="TVY10207.1"/>
    <property type="molecule type" value="Genomic_DNA"/>
</dbReference>
<evidence type="ECO:0000256" key="9">
    <source>
        <dbReference type="ARBA" id="ARBA00022840"/>
    </source>
</evidence>
<dbReference type="EC" id="2.7.13.3" evidence="3"/>
<keyword evidence="4" id="KW-1003">Cell membrane</keyword>
<comment type="catalytic activity">
    <reaction evidence="1">
        <text>ATP + protein L-histidine = ADP + protein N-phospho-L-histidine.</text>
        <dbReference type="EC" id="2.7.13.3"/>
    </reaction>
</comment>
<dbReference type="SMART" id="SM00387">
    <property type="entry name" value="HATPase_c"/>
    <property type="match status" value="1"/>
</dbReference>
<dbReference type="RefSeq" id="WP_144845718.1">
    <property type="nucleotide sequence ID" value="NZ_VNJI01000009.1"/>
</dbReference>
<name>A0A559KDJ7_9BACL</name>
<dbReference type="Pfam" id="PF00672">
    <property type="entry name" value="HAMP"/>
    <property type="match status" value="1"/>
</dbReference>
<dbReference type="OrthoDB" id="335833at2"/>
<dbReference type="InterPro" id="IPR036097">
    <property type="entry name" value="HisK_dim/P_sf"/>
</dbReference>
<evidence type="ECO:0000256" key="2">
    <source>
        <dbReference type="ARBA" id="ARBA00004651"/>
    </source>
</evidence>
<evidence type="ECO:0000256" key="6">
    <source>
        <dbReference type="ARBA" id="ARBA00022679"/>
    </source>
</evidence>
<dbReference type="CDD" id="cd06225">
    <property type="entry name" value="HAMP"/>
    <property type="match status" value="1"/>
</dbReference>
<evidence type="ECO:0000256" key="10">
    <source>
        <dbReference type="ARBA" id="ARBA00023012"/>
    </source>
</evidence>
<evidence type="ECO:0000256" key="8">
    <source>
        <dbReference type="ARBA" id="ARBA00022777"/>
    </source>
</evidence>
<dbReference type="GO" id="GO:0000155">
    <property type="term" value="F:phosphorelay sensor kinase activity"/>
    <property type="evidence" value="ECO:0007669"/>
    <property type="project" value="InterPro"/>
</dbReference>
<feature type="domain" description="Histidine kinase" evidence="13">
    <location>
        <begin position="266"/>
        <end position="486"/>
    </location>
</feature>
<dbReference type="SUPFAM" id="SSF158472">
    <property type="entry name" value="HAMP domain-like"/>
    <property type="match status" value="1"/>
</dbReference>
<keyword evidence="6" id="KW-0808">Transferase</keyword>
<keyword evidence="12" id="KW-0812">Transmembrane</keyword>